<organism evidence="2 3">
    <name type="scientific">Aliidiomarina soli</name>
    <dbReference type="NCBI Taxonomy" id="1928574"/>
    <lineage>
        <taxon>Bacteria</taxon>
        <taxon>Pseudomonadati</taxon>
        <taxon>Pseudomonadota</taxon>
        <taxon>Gammaproteobacteria</taxon>
        <taxon>Alteromonadales</taxon>
        <taxon>Idiomarinaceae</taxon>
        <taxon>Aliidiomarina</taxon>
    </lineage>
</organism>
<dbReference type="Gene3D" id="1.25.40.10">
    <property type="entry name" value="Tetratricopeptide repeat domain"/>
    <property type="match status" value="1"/>
</dbReference>
<reference evidence="2 3" key="1">
    <citation type="journal article" date="2011" name="Front. Microbiol.">
        <title>Genomic signatures of strain selection and enhancement in Bacillus atrophaeus var. globigii, a historical biowarfare simulant.</title>
        <authorList>
            <person name="Gibbons H.S."/>
            <person name="Broomall S.M."/>
            <person name="McNew L.A."/>
            <person name="Daligault H."/>
            <person name="Chapman C."/>
            <person name="Bruce D."/>
            <person name="Karavis M."/>
            <person name="Krepps M."/>
            <person name="McGregor P.A."/>
            <person name="Hong C."/>
            <person name="Park K.H."/>
            <person name="Akmal A."/>
            <person name="Feldman A."/>
            <person name="Lin J.S."/>
            <person name="Chang W.E."/>
            <person name="Higgs B.W."/>
            <person name="Demirev P."/>
            <person name="Lindquist J."/>
            <person name="Liem A."/>
            <person name="Fochler E."/>
            <person name="Read T.D."/>
            <person name="Tapia R."/>
            <person name="Johnson S."/>
            <person name="Bishop-Lilly K.A."/>
            <person name="Detter C."/>
            <person name="Han C."/>
            <person name="Sozhamannan S."/>
            <person name="Rosenzweig C.N."/>
            <person name="Skowronski E.W."/>
        </authorList>
    </citation>
    <scope>NUCLEOTIDE SEQUENCE [LARGE SCALE GENOMIC DNA]</scope>
    <source>
        <strain evidence="2 3">Y4G10-17</strain>
    </source>
</reference>
<dbReference type="AlphaFoldDB" id="A0A432WHK1"/>
<dbReference type="Proteomes" id="UP000287823">
    <property type="component" value="Unassembled WGS sequence"/>
</dbReference>
<feature type="chain" id="PRO_5019103814" description="Tetratricopeptide repeat protein" evidence="1">
    <location>
        <begin position="21"/>
        <end position="309"/>
    </location>
</feature>
<keyword evidence="3" id="KW-1185">Reference proteome</keyword>
<sequence>MLRLLTIVLFTGLATAPAQAQSFFLDTAEPYEEVVEQLRAQDLDAAKDTLDALSDEHGNTGDYHYLQGLIKMTQLQDAGALRSAMLARGLRRDLESALETDPDHALAHFGLVQFHRFAPGLLGGSAEKLSFHKQRLVELDSPLQFPAEIPRAQMEENEQEEIALYQAWLEHTPDSFDAHFEFSLRLIALQRYQAAQQQLQRSLELASDSVRSDALYQQVRLAAVADSDVTPAFRQQAYQQGIEMLENGPQSLSHDPAWLQLRLAQVETKLTLHEQANTRLQQVIELADRSDERLQSEIEQLRQALDAKS</sequence>
<proteinExistence type="predicted"/>
<gene>
    <name evidence="2" type="ORF">CWE14_08535</name>
</gene>
<accession>A0A432WHK1</accession>
<name>A0A432WHK1_9GAMM</name>
<keyword evidence="1" id="KW-0732">Signal</keyword>
<evidence type="ECO:0000313" key="3">
    <source>
        <dbReference type="Proteomes" id="UP000287823"/>
    </source>
</evidence>
<comment type="caution">
    <text evidence="2">The sequence shown here is derived from an EMBL/GenBank/DDBJ whole genome shotgun (WGS) entry which is preliminary data.</text>
</comment>
<dbReference type="RefSeq" id="WP_126798976.1">
    <property type="nucleotide sequence ID" value="NZ_PIPO01000003.1"/>
</dbReference>
<evidence type="ECO:0000313" key="2">
    <source>
        <dbReference type="EMBL" id="RUO33258.1"/>
    </source>
</evidence>
<evidence type="ECO:0008006" key="4">
    <source>
        <dbReference type="Google" id="ProtNLM"/>
    </source>
</evidence>
<dbReference type="SUPFAM" id="SSF48452">
    <property type="entry name" value="TPR-like"/>
    <property type="match status" value="1"/>
</dbReference>
<protein>
    <recommendedName>
        <fullName evidence="4">Tetratricopeptide repeat protein</fullName>
    </recommendedName>
</protein>
<dbReference type="EMBL" id="PIPO01000003">
    <property type="protein sequence ID" value="RUO33258.1"/>
    <property type="molecule type" value="Genomic_DNA"/>
</dbReference>
<dbReference type="InterPro" id="IPR011990">
    <property type="entry name" value="TPR-like_helical_dom_sf"/>
</dbReference>
<feature type="signal peptide" evidence="1">
    <location>
        <begin position="1"/>
        <end position="20"/>
    </location>
</feature>
<evidence type="ECO:0000256" key="1">
    <source>
        <dbReference type="SAM" id="SignalP"/>
    </source>
</evidence>